<protein>
    <submittedName>
        <fullName evidence="2">Uncharacterized conserved protein, DUF427 family</fullName>
    </submittedName>
</protein>
<accession>A0A1G7LHY2</accession>
<dbReference type="InterPro" id="IPR038694">
    <property type="entry name" value="DUF427_sf"/>
</dbReference>
<keyword evidence="3" id="KW-1185">Reference proteome</keyword>
<dbReference type="AlphaFoldDB" id="A0A1G7LHY2"/>
<dbReference type="PANTHER" id="PTHR34310:SF5">
    <property type="entry name" value="DUF427 DOMAIN PROTEIN (AFU_ORTHOLOGUE AFUA_3G02220)"/>
    <property type="match status" value="1"/>
</dbReference>
<dbReference type="Proteomes" id="UP000182427">
    <property type="component" value="Chromosome I"/>
</dbReference>
<evidence type="ECO:0000313" key="2">
    <source>
        <dbReference type="EMBL" id="SDF49172.1"/>
    </source>
</evidence>
<name>A0A1G7LHY2_9BACT</name>
<dbReference type="RefSeq" id="WP_047489308.1">
    <property type="nucleotide sequence ID" value="NZ_LT629690.1"/>
</dbReference>
<reference evidence="2 3" key="1">
    <citation type="submission" date="2016-10" db="EMBL/GenBank/DDBJ databases">
        <authorList>
            <person name="de Groot N.N."/>
        </authorList>
    </citation>
    <scope>NUCLEOTIDE SEQUENCE [LARGE SCALE GENOMIC DNA]</scope>
    <source>
        <strain evidence="2 3">GAS232</strain>
    </source>
</reference>
<proteinExistence type="predicted"/>
<dbReference type="Pfam" id="PF04248">
    <property type="entry name" value="NTP_transf_9"/>
    <property type="match status" value="1"/>
</dbReference>
<evidence type="ECO:0000313" key="3">
    <source>
        <dbReference type="Proteomes" id="UP000182427"/>
    </source>
</evidence>
<dbReference type="InterPro" id="IPR007361">
    <property type="entry name" value="DUF427"/>
</dbReference>
<dbReference type="PANTHER" id="PTHR34310">
    <property type="entry name" value="DUF427 DOMAIN PROTEIN (AFU_ORTHOLOGUE AFUA_3G02220)"/>
    <property type="match status" value="1"/>
</dbReference>
<feature type="domain" description="DUF427" evidence="1">
    <location>
        <begin position="3"/>
        <end position="88"/>
    </location>
</feature>
<dbReference type="OrthoDB" id="119916at2"/>
<organism evidence="2 3">
    <name type="scientific">Terriglobus roseus</name>
    <dbReference type="NCBI Taxonomy" id="392734"/>
    <lineage>
        <taxon>Bacteria</taxon>
        <taxon>Pseudomonadati</taxon>
        <taxon>Acidobacteriota</taxon>
        <taxon>Terriglobia</taxon>
        <taxon>Terriglobales</taxon>
        <taxon>Acidobacteriaceae</taxon>
        <taxon>Terriglobus</taxon>
    </lineage>
</organism>
<sequence>MAKAIWNGQTVAESESFETVEGNVYFPEETVKREFLRPSSTSSSCPWKGQARYFTLLVDGQENPDAAWYYPDPKPAARQVKHHIAFWRGVEVSK</sequence>
<evidence type="ECO:0000259" key="1">
    <source>
        <dbReference type="Pfam" id="PF04248"/>
    </source>
</evidence>
<gene>
    <name evidence="2" type="ORF">SAMN05444167_2544</name>
</gene>
<dbReference type="Gene3D" id="2.170.150.40">
    <property type="entry name" value="Domain of unknown function (DUF427)"/>
    <property type="match status" value="1"/>
</dbReference>
<dbReference type="EMBL" id="LT629690">
    <property type="protein sequence ID" value="SDF49172.1"/>
    <property type="molecule type" value="Genomic_DNA"/>
</dbReference>